<protein>
    <submittedName>
        <fullName evidence="2">BON domain-containing protein</fullName>
    </submittedName>
</protein>
<keyword evidence="3" id="KW-1185">Reference proteome</keyword>
<dbReference type="Pfam" id="PF04972">
    <property type="entry name" value="BON"/>
    <property type="match status" value="2"/>
</dbReference>
<evidence type="ECO:0000313" key="3">
    <source>
        <dbReference type="Proteomes" id="UP000325372"/>
    </source>
</evidence>
<evidence type="ECO:0000259" key="1">
    <source>
        <dbReference type="PROSITE" id="PS50914"/>
    </source>
</evidence>
<comment type="caution">
    <text evidence="2">The sequence shown here is derived from an EMBL/GenBank/DDBJ whole genome shotgun (WGS) entry which is preliminary data.</text>
</comment>
<dbReference type="InterPro" id="IPR014004">
    <property type="entry name" value="Transpt-assoc_nodulatn_dom_bac"/>
</dbReference>
<evidence type="ECO:0000313" key="2">
    <source>
        <dbReference type="EMBL" id="KAA9133555.1"/>
    </source>
</evidence>
<dbReference type="Proteomes" id="UP000325372">
    <property type="component" value="Unassembled WGS sequence"/>
</dbReference>
<dbReference type="Gene3D" id="3.30.1340.30">
    <property type="match status" value="2"/>
</dbReference>
<dbReference type="InterPro" id="IPR051686">
    <property type="entry name" value="Lipoprotein_DolP"/>
</dbReference>
<feature type="domain" description="BON" evidence="1">
    <location>
        <begin position="128"/>
        <end position="196"/>
    </location>
</feature>
<name>A0A5N0TES2_9GAMM</name>
<dbReference type="PANTHER" id="PTHR34606">
    <property type="entry name" value="BON DOMAIN-CONTAINING PROTEIN"/>
    <property type="match status" value="1"/>
</dbReference>
<dbReference type="SMART" id="SM00749">
    <property type="entry name" value="BON"/>
    <property type="match status" value="2"/>
</dbReference>
<dbReference type="PROSITE" id="PS50914">
    <property type="entry name" value="BON"/>
    <property type="match status" value="2"/>
</dbReference>
<gene>
    <name evidence="2" type="ORF">F3N42_04190</name>
</gene>
<dbReference type="PANTHER" id="PTHR34606:SF15">
    <property type="entry name" value="BON DOMAIN-CONTAINING PROTEIN"/>
    <property type="match status" value="1"/>
</dbReference>
<dbReference type="EMBL" id="VYXP01000002">
    <property type="protein sequence ID" value="KAA9133555.1"/>
    <property type="molecule type" value="Genomic_DNA"/>
</dbReference>
<organism evidence="2 3">
    <name type="scientific">Marinihelvus fidelis</name>
    <dbReference type="NCBI Taxonomy" id="2613842"/>
    <lineage>
        <taxon>Bacteria</taxon>
        <taxon>Pseudomonadati</taxon>
        <taxon>Pseudomonadota</taxon>
        <taxon>Gammaproteobacteria</taxon>
        <taxon>Chromatiales</taxon>
        <taxon>Wenzhouxiangellaceae</taxon>
        <taxon>Marinihelvus</taxon>
    </lineage>
</organism>
<sequence>MEECMNRKPIYIVMSAVLATTLSLPLAANESEARDMAEERADRTAGQVVDDLSIAARTKAALAADEVTDAINIDVEVDRDSVQLNGFVDSEAERERAETIAMNIDGVTEVVNNLEIQPADRSAGEYLDDKLLVSKVKAALVDNPEVEALTIDVEADHGVISLGGHVDTDEERDAAMAAANQVAGVVDVIDNIEVRS</sequence>
<dbReference type="AlphaFoldDB" id="A0A5N0TES2"/>
<proteinExistence type="predicted"/>
<dbReference type="InterPro" id="IPR007055">
    <property type="entry name" value="BON_dom"/>
</dbReference>
<feature type="domain" description="BON" evidence="1">
    <location>
        <begin position="50"/>
        <end position="118"/>
    </location>
</feature>
<reference evidence="2 3" key="1">
    <citation type="submission" date="2019-09" db="EMBL/GenBank/DDBJ databases">
        <title>Wenzhouxiangella sp. Genome sequencing and assembly.</title>
        <authorList>
            <person name="Zhang R."/>
        </authorList>
    </citation>
    <scope>NUCLEOTIDE SEQUENCE [LARGE SCALE GENOMIC DNA]</scope>
    <source>
        <strain evidence="2 3">W260</strain>
    </source>
</reference>
<accession>A0A5N0TES2</accession>